<keyword evidence="4" id="KW-1185">Reference proteome</keyword>
<sequence length="160" mass="18488">MMIELVKYRGFGSEYIIYDPNKYQLELTPERIKKISYINCGGYVDGIIYGPIITENKMEFIIFNIDGTKAKLNANAARIFIKYLLDTGYEVEEEITLLCLNREIDIVKLEDYMDGLKLSIRRTKVSRSEVMSMDNSQDSIPDTIYMAGPVKQVGSIYYYN</sequence>
<dbReference type="InterPro" id="IPR001653">
    <property type="entry name" value="DAP_epimerase_DapF"/>
</dbReference>
<dbReference type="GO" id="GO:0009089">
    <property type="term" value="P:lysine biosynthetic process via diaminopimelate"/>
    <property type="evidence" value="ECO:0007669"/>
    <property type="project" value="InterPro"/>
</dbReference>
<evidence type="ECO:0000313" key="4">
    <source>
        <dbReference type="Proteomes" id="UP000595897"/>
    </source>
</evidence>
<dbReference type="GO" id="GO:0008837">
    <property type="term" value="F:diaminopimelate epimerase activity"/>
    <property type="evidence" value="ECO:0007669"/>
    <property type="project" value="InterPro"/>
</dbReference>
<dbReference type="AlphaFoldDB" id="A0A7R7EM13"/>
<dbReference type="KEGG" id="ahb:bsdtb5_25240"/>
<gene>
    <name evidence="3" type="ORF">bsdtb5_25240</name>
</gene>
<protein>
    <recommendedName>
        <fullName evidence="5">Diaminopimelate epimerase</fullName>
    </recommendedName>
</protein>
<dbReference type="EMBL" id="AP024169">
    <property type="protein sequence ID" value="BCN31229.1"/>
    <property type="molecule type" value="Genomic_DNA"/>
</dbReference>
<dbReference type="Gene3D" id="3.10.310.10">
    <property type="entry name" value="Diaminopimelate Epimerase, Chain A, domain 1"/>
    <property type="match status" value="1"/>
</dbReference>
<reference evidence="3 4" key="1">
    <citation type="submission" date="2020-11" db="EMBL/GenBank/DDBJ databases">
        <title>Draft genome sequencing of a Lachnospiraceae strain isolated from anoxic soil subjected to BSD treatment.</title>
        <authorList>
            <person name="Uek A."/>
            <person name="Tonouchi A."/>
        </authorList>
    </citation>
    <scope>NUCLEOTIDE SEQUENCE [LARGE SCALE GENOMIC DNA]</scope>
    <source>
        <strain evidence="3 4">TB5</strain>
    </source>
</reference>
<evidence type="ECO:0000256" key="1">
    <source>
        <dbReference type="ARBA" id="ARBA00010219"/>
    </source>
</evidence>
<dbReference type="Proteomes" id="UP000595897">
    <property type="component" value="Chromosome"/>
</dbReference>
<dbReference type="GO" id="GO:0005829">
    <property type="term" value="C:cytosol"/>
    <property type="evidence" value="ECO:0007669"/>
    <property type="project" value="TreeGrafter"/>
</dbReference>
<keyword evidence="2" id="KW-0413">Isomerase</keyword>
<dbReference type="PANTHER" id="PTHR31689:SF0">
    <property type="entry name" value="DIAMINOPIMELATE EPIMERASE"/>
    <property type="match status" value="1"/>
</dbReference>
<accession>A0A7R7EM13</accession>
<comment type="similarity">
    <text evidence="1">Belongs to the diaminopimelate epimerase family.</text>
</comment>
<organism evidence="3 4">
    <name type="scientific">Anaeromicropila herbilytica</name>
    <dbReference type="NCBI Taxonomy" id="2785025"/>
    <lineage>
        <taxon>Bacteria</taxon>
        <taxon>Bacillati</taxon>
        <taxon>Bacillota</taxon>
        <taxon>Clostridia</taxon>
        <taxon>Lachnospirales</taxon>
        <taxon>Lachnospiraceae</taxon>
        <taxon>Anaeromicropila</taxon>
    </lineage>
</organism>
<dbReference type="PANTHER" id="PTHR31689">
    <property type="entry name" value="DIAMINOPIMELATE EPIMERASE, CHLOROPLASTIC"/>
    <property type="match status" value="1"/>
</dbReference>
<evidence type="ECO:0000313" key="3">
    <source>
        <dbReference type="EMBL" id="BCN31229.1"/>
    </source>
</evidence>
<evidence type="ECO:0008006" key="5">
    <source>
        <dbReference type="Google" id="ProtNLM"/>
    </source>
</evidence>
<dbReference type="SUPFAM" id="SSF54506">
    <property type="entry name" value="Diaminopimelate epimerase-like"/>
    <property type="match status" value="1"/>
</dbReference>
<evidence type="ECO:0000256" key="2">
    <source>
        <dbReference type="ARBA" id="ARBA00023235"/>
    </source>
</evidence>
<proteinExistence type="inferred from homology"/>
<name>A0A7R7EM13_9FIRM</name>